<evidence type="ECO:0000313" key="2">
    <source>
        <dbReference type="EMBL" id="CAA9358312.1"/>
    </source>
</evidence>
<gene>
    <name evidence="2" type="ORF">AVDCRST_MAG36-2448</name>
</gene>
<name>A0A6J4MIK2_9ACTN</name>
<dbReference type="AlphaFoldDB" id="A0A6J4MIK2"/>
<dbReference type="EMBL" id="CADCUH010000160">
    <property type="protein sequence ID" value="CAA9358312.1"/>
    <property type="molecule type" value="Genomic_DNA"/>
</dbReference>
<feature type="region of interest" description="Disordered" evidence="1">
    <location>
        <begin position="144"/>
        <end position="171"/>
    </location>
</feature>
<organism evidence="2">
    <name type="scientific">uncultured Nocardioidaceae bacterium</name>
    <dbReference type="NCBI Taxonomy" id="253824"/>
    <lineage>
        <taxon>Bacteria</taxon>
        <taxon>Bacillati</taxon>
        <taxon>Actinomycetota</taxon>
        <taxon>Actinomycetes</taxon>
        <taxon>Propionibacteriales</taxon>
        <taxon>Nocardioidaceae</taxon>
        <taxon>environmental samples</taxon>
    </lineage>
</organism>
<sequence>DPDRDDDDPPRGRGVRGSGPHRLQPPGHLQLRHVLLPRAVHVLRGHQADAAAGARRAAGLPVLPRGLGQAGDGARPAAVRRGGDVRLRPQHPGPRRHRQPRVHALRAAAVLAVLLHPAQQPLRVRPGAAVPDVLADRLRPRAGAHRVAGLQRRRHPEARRGRLPQAADRARRRPGLHAAAAGPAGVLLQHRRASLHARTAVVRQHVRRPPAADPLRARRGVPAPARQRAGQARRGADLAALLRDRRARAARAVPAGLHLHDPDLALHLQRHRRGAL</sequence>
<feature type="region of interest" description="Disordered" evidence="1">
    <location>
        <begin position="65"/>
        <end position="101"/>
    </location>
</feature>
<accession>A0A6J4MIK2</accession>
<evidence type="ECO:0000256" key="1">
    <source>
        <dbReference type="SAM" id="MobiDB-lite"/>
    </source>
</evidence>
<protein>
    <submittedName>
        <fullName evidence="2">ATP synthase F0 sector subunit a</fullName>
        <ecNumber evidence="2">3.6.3.14</ecNumber>
    </submittedName>
</protein>
<feature type="region of interest" description="Disordered" evidence="1">
    <location>
        <begin position="1"/>
        <end position="26"/>
    </location>
</feature>
<feature type="non-terminal residue" evidence="2">
    <location>
        <position position="276"/>
    </location>
</feature>
<feature type="non-terminal residue" evidence="2">
    <location>
        <position position="1"/>
    </location>
</feature>
<keyword evidence="2" id="KW-0378">Hydrolase</keyword>
<feature type="compositionally biased region" description="Low complexity" evidence="1">
    <location>
        <begin position="221"/>
        <end position="235"/>
    </location>
</feature>
<dbReference type="GO" id="GO:0016787">
    <property type="term" value="F:hydrolase activity"/>
    <property type="evidence" value="ECO:0007669"/>
    <property type="project" value="UniProtKB-KW"/>
</dbReference>
<proteinExistence type="predicted"/>
<feature type="region of interest" description="Disordered" evidence="1">
    <location>
        <begin position="214"/>
        <end position="235"/>
    </location>
</feature>
<reference evidence="2" key="1">
    <citation type="submission" date="2020-02" db="EMBL/GenBank/DDBJ databases">
        <authorList>
            <person name="Meier V. D."/>
        </authorList>
    </citation>
    <scope>NUCLEOTIDE SEQUENCE</scope>
    <source>
        <strain evidence="2">AVDCRST_MAG36</strain>
    </source>
</reference>
<dbReference type="EC" id="3.6.3.14" evidence="2"/>